<dbReference type="Pfam" id="PF09339">
    <property type="entry name" value="HTH_IclR"/>
    <property type="match status" value="1"/>
</dbReference>
<feature type="domain" description="HTH iclR-type" evidence="4">
    <location>
        <begin position="10"/>
        <end position="72"/>
    </location>
</feature>
<keyword evidence="2" id="KW-0238">DNA-binding</keyword>
<evidence type="ECO:0000313" key="7">
    <source>
        <dbReference type="Proteomes" id="UP000832097"/>
    </source>
</evidence>
<dbReference type="InterPro" id="IPR050707">
    <property type="entry name" value="HTH_MetabolicPath_Reg"/>
</dbReference>
<dbReference type="SUPFAM" id="SSF55781">
    <property type="entry name" value="GAF domain-like"/>
    <property type="match status" value="1"/>
</dbReference>
<name>A0ABY4C229_9MICO</name>
<dbReference type="EMBL" id="CP094528">
    <property type="protein sequence ID" value="UOE45074.1"/>
    <property type="molecule type" value="Genomic_DNA"/>
</dbReference>
<dbReference type="InterPro" id="IPR005471">
    <property type="entry name" value="Tscrpt_reg_IclR_N"/>
</dbReference>
<gene>
    <name evidence="6" type="ORF">MTO99_04650</name>
</gene>
<dbReference type="PROSITE" id="PS51077">
    <property type="entry name" value="HTH_ICLR"/>
    <property type="match status" value="1"/>
</dbReference>
<reference evidence="6 7" key="1">
    <citation type="submission" date="2022-03" db="EMBL/GenBank/DDBJ databases">
        <title>Mucilaginibacter sp. isolated from the gut of Protaetia brevitarsis seulensis larvae.</title>
        <authorList>
            <person name="Won M."/>
            <person name="Kim S.-J."/>
            <person name="Kwon S.-W."/>
        </authorList>
    </citation>
    <scope>NUCLEOTIDE SEQUENCE [LARGE SCALE GENOMIC DNA]</scope>
    <source>
        <strain evidence="6 7">CFWR-12</strain>
    </source>
</reference>
<protein>
    <submittedName>
        <fullName evidence="6">IclR family transcriptional regulator</fullName>
    </submittedName>
</protein>
<evidence type="ECO:0000313" key="6">
    <source>
        <dbReference type="EMBL" id="UOE45074.1"/>
    </source>
</evidence>
<dbReference type="Pfam" id="PF01614">
    <property type="entry name" value="IclR_C"/>
    <property type="match status" value="1"/>
</dbReference>
<dbReference type="Gene3D" id="3.30.450.40">
    <property type="match status" value="1"/>
</dbReference>
<dbReference type="Gene3D" id="1.10.10.10">
    <property type="entry name" value="Winged helix-like DNA-binding domain superfamily/Winged helix DNA-binding domain"/>
    <property type="match status" value="1"/>
</dbReference>
<keyword evidence="1" id="KW-0805">Transcription regulation</keyword>
<sequence length="257" mass="27388">MTDGAEPSGVKSSLRTLEILEYLGACGERRSIAAMSRDLGIPKSSLHGLLRTMAARGWLETDAAGTGYGIGLRALLAGAAYVETDDLVPLANGALDLVSERSGETVHLGRLDGGDIVYLAKRESRHALRLFSAVGRRLPAHATALGKALLAQLGDDEVEERLGRPFAKLTPTTITDPAELHAELAATRQRGYAIDRGENSAGILCVAVALRPVQGTWNAISCSVPESRMTDEHRDEIIAALEDARVIVDSLTRRLAS</sequence>
<dbReference type="RefSeq" id="WP_243557396.1">
    <property type="nucleotide sequence ID" value="NZ_CP094528.1"/>
</dbReference>
<evidence type="ECO:0000259" key="5">
    <source>
        <dbReference type="PROSITE" id="PS51078"/>
    </source>
</evidence>
<organism evidence="6 7">
    <name type="scientific">Agromyces larvae</name>
    <dbReference type="NCBI Taxonomy" id="2929802"/>
    <lineage>
        <taxon>Bacteria</taxon>
        <taxon>Bacillati</taxon>
        <taxon>Actinomycetota</taxon>
        <taxon>Actinomycetes</taxon>
        <taxon>Micrococcales</taxon>
        <taxon>Microbacteriaceae</taxon>
        <taxon>Agromyces</taxon>
    </lineage>
</organism>
<feature type="domain" description="IclR-ED" evidence="5">
    <location>
        <begin position="73"/>
        <end position="257"/>
    </location>
</feature>
<dbReference type="PANTHER" id="PTHR30136:SF24">
    <property type="entry name" value="HTH-TYPE TRANSCRIPTIONAL REPRESSOR ALLR"/>
    <property type="match status" value="1"/>
</dbReference>
<dbReference type="SMART" id="SM00346">
    <property type="entry name" value="HTH_ICLR"/>
    <property type="match status" value="1"/>
</dbReference>
<keyword evidence="7" id="KW-1185">Reference proteome</keyword>
<evidence type="ECO:0000256" key="3">
    <source>
        <dbReference type="ARBA" id="ARBA00023163"/>
    </source>
</evidence>
<dbReference type="Proteomes" id="UP000832097">
    <property type="component" value="Chromosome"/>
</dbReference>
<evidence type="ECO:0000256" key="1">
    <source>
        <dbReference type="ARBA" id="ARBA00023015"/>
    </source>
</evidence>
<proteinExistence type="predicted"/>
<dbReference type="InterPro" id="IPR036388">
    <property type="entry name" value="WH-like_DNA-bd_sf"/>
</dbReference>
<keyword evidence="3" id="KW-0804">Transcription</keyword>
<dbReference type="InterPro" id="IPR029016">
    <property type="entry name" value="GAF-like_dom_sf"/>
</dbReference>
<dbReference type="InterPro" id="IPR036390">
    <property type="entry name" value="WH_DNA-bd_sf"/>
</dbReference>
<evidence type="ECO:0000259" key="4">
    <source>
        <dbReference type="PROSITE" id="PS51077"/>
    </source>
</evidence>
<dbReference type="PANTHER" id="PTHR30136">
    <property type="entry name" value="HELIX-TURN-HELIX TRANSCRIPTIONAL REGULATOR, ICLR FAMILY"/>
    <property type="match status" value="1"/>
</dbReference>
<evidence type="ECO:0000256" key="2">
    <source>
        <dbReference type="ARBA" id="ARBA00023125"/>
    </source>
</evidence>
<dbReference type="InterPro" id="IPR014757">
    <property type="entry name" value="Tscrpt_reg_IclR_C"/>
</dbReference>
<dbReference type="PROSITE" id="PS51078">
    <property type="entry name" value="ICLR_ED"/>
    <property type="match status" value="1"/>
</dbReference>
<dbReference type="SUPFAM" id="SSF46785">
    <property type="entry name" value="Winged helix' DNA-binding domain"/>
    <property type="match status" value="1"/>
</dbReference>
<accession>A0ABY4C229</accession>